<dbReference type="Gene3D" id="2.40.50.1070">
    <property type="match status" value="1"/>
</dbReference>
<dbReference type="InterPro" id="IPR030390">
    <property type="entry name" value="MeTrfase_TrmA_AS"/>
</dbReference>
<dbReference type="Proteomes" id="UP001225644">
    <property type="component" value="Unassembled WGS sequence"/>
</dbReference>
<name>A0ABU0B5R8_9FIRM</name>
<keyword evidence="1 4" id="KW-0489">Methyltransferase</keyword>
<dbReference type="PANTHER" id="PTHR11061">
    <property type="entry name" value="RNA M5U METHYLTRANSFERASE"/>
    <property type="match status" value="1"/>
</dbReference>
<keyword evidence="8" id="KW-1185">Reference proteome</keyword>
<dbReference type="Pfam" id="PF01938">
    <property type="entry name" value="TRAM"/>
    <property type="match status" value="1"/>
</dbReference>
<dbReference type="InterPro" id="IPR012340">
    <property type="entry name" value="NA-bd_OB-fold"/>
</dbReference>
<evidence type="ECO:0000256" key="1">
    <source>
        <dbReference type="ARBA" id="ARBA00022603"/>
    </source>
</evidence>
<keyword evidence="3 4" id="KW-0949">S-adenosyl-L-methionine</keyword>
<dbReference type="Gene3D" id="3.40.50.150">
    <property type="entry name" value="Vaccinia Virus protein VP39"/>
    <property type="match status" value="1"/>
</dbReference>
<evidence type="ECO:0000313" key="7">
    <source>
        <dbReference type="EMBL" id="MDQ0287605.1"/>
    </source>
</evidence>
<accession>A0ABU0B5R8</accession>
<dbReference type="EMBL" id="JAUSUX010000032">
    <property type="protein sequence ID" value="MDQ0287605.1"/>
    <property type="molecule type" value="Genomic_DNA"/>
</dbReference>
<dbReference type="Gene3D" id="2.40.50.140">
    <property type="entry name" value="Nucleic acid-binding proteins"/>
    <property type="match status" value="1"/>
</dbReference>
<feature type="active site" evidence="5">
    <location>
        <position position="411"/>
    </location>
</feature>
<keyword evidence="2 4" id="KW-0808">Transferase</keyword>
<feature type="binding site" evidence="4">
    <location>
        <position position="336"/>
    </location>
    <ligand>
        <name>S-adenosyl-L-methionine</name>
        <dbReference type="ChEBI" id="CHEBI:59789"/>
    </ligand>
</feature>
<dbReference type="EC" id="2.1.1.190" evidence="7"/>
<dbReference type="GO" id="GO:0032259">
    <property type="term" value="P:methylation"/>
    <property type="evidence" value="ECO:0007669"/>
    <property type="project" value="UniProtKB-KW"/>
</dbReference>
<evidence type="ECO:0000259" key="6">
    <source>
        <dbReference type="PROSITE" id="PS50926"/>
    </source>
</evidence>
<evidence type="ECO:0000313" key="8">
    <source>
        <dbReference type="Proteomes" id="UP001225644"/>
    </source>
</evidence>
<protein>
    <submittedName>
        <fullName evidence="7">23S rRNA (Uracil1939-C5)-methyltransferase</fullName>
        <ecNumber evidence="7">2.1.1.190</ecNumber>
    </submittedName>
</protein>
<dbReference type="NCBIfam" id="TIGR00479">
    <property type="entry name" value="rumA"/>
    <property type="match status" value="1"/>
</dbReference>
<comment type="caution">
    <text evidence="7">The sequence shown here is derived from an EMBL/GenBank/DDBJ whole genome shotgun (WGS) entry which is preliminary data.</text>
</comment>
<reference evidence="7 8" key="1">
    <citation type="submission" date="2023-07" db="EMBL/GenBank/DDBJ databases">
        <title>Genomic Encyclopedia of Type Strains, Phase IV (KMG-IV): sequencing the most valuable type-strain genomes for metagenomic binning, comparative biology and taxonomic classification.</title>
        <authorList>
            <person name="Goeker M."/>
        </authorList>
    </citation>
    <scope>NUCLEOTIDE SEQUENCE [LARGE SCALE GENOMIC DNA]</scope>
    <source>
        <strain evidence="7 8">DSM 12396</strain>
    </source>
</reference>
<dbReference type="PROSITE" id="PS01231">
    <property type="entry name" value="TRMA_2"/>
    <property type="match status" value="1"/>
</dbReference>
<dbReference type="CDD" id="cd02440">
    <property type="entry name" value="AdoMet_MTases"/>
    <property type="match status" value="1"/>
</dbReference>
<gene>
    <name evidence="7" type="ORF">J2Z49_002735</name>
</gene>
<dbReference type="PANTHER" id="PTHR11061:SF30">
    <property type="entry name" value="TRNA (URACIL(54)-C(5))-METHYLTRANSFERASE"/>
    <property type="match status" value="1"/>
</dbReference>
<dbReference type="InterPro" id="IPR029063">
    <property type="entry name" value="SAM-dependent_MTases_sf"/>
</dbReference>
<feature type="binding site" evidence="4">
    <location>
        <position position="384"/>
    </location>
    <ligand>
        <name>S-adenosyl-L-methionine</name>
        <dbReference type="ChEBI" id="CHEBI:59789"/>
    </ligand>
</feature>
<dbReference type="GO" id="GO:0008168">
    <property type="term" value="F:methyltransferase activity"/>
    <property type="evidence" value="ECO:0007669"/>
    <property type="project" value="UniProtKB-KW"/>
</dbReference>
<evidence type="ECO:0000256" key="3">
    <source>
        <dbReference type="ARBA" id="ARBA00022691"/>
    </source>
</evidence>
<evidence type="ECO:0000256" key="2">
    <source>
        <dbReference type="ARBA" id="ARBA00022679"/>
    </source>
</evidence>
<dbReference type="PROSITE" id="PS01230">
    <property type="entry name" value="TRMA_1"/>
    <property type="match status" value="1"/>
</dbReference>
<feature type="binding site" evidence="4">
    <location>
        <position position="286"/>
    </location>
    <ligand>
        <name>S-adenosyl-L-methionine</name>
        <dbReference type="ChEBI" id="CHEBI:59789"/>
    </ligand>
</feature>
<dbReference type="SUPFAM" id="SSF53335">
    <property type="entry name" value="S-adenosyl-L-methionine-dependent methyltransferases"/>
    <property type="match status" value="1"/>
</dbReference>
<dbReference type="Pfam" id="PF05958">
    <property type="entry name" value="tRNA_U5-meth_tr"/>
    <property type="match status" value="1"/>
</dbReference>
<dbReference type="SUPFAM" id="SSF50249">
    <property type="entry name" value="Nucleic acid-binding proteins"/>
    <property type="match status" value="1"/>
</dbReference>
<evidence type="ECO:0000256" key="4">
    <source>
        <dbReference type="PROSITE-ProRule" id="PRU01024"/>
    </source>
</evidence>
<dbReference type="InterPro" id="IPR002792">
    <property type="entry name" value="TRAM_dom"/>
</dbReference>
<proteinExistence type="inferred from homology"/>
<feature type="binding site" evidence="4">
    <location>
        <position position="315"/>
    </location>
    <ligand>
        <name>S-adenosyl-L-methionine</name>
        <dbReference type="ChEBI" id="CHEBI:59789"/>
    </ligand>
</feature>
<dbReference type="InterPro" id="IPR010280">
    <property type="entry name" value="U5_MeTrfase_fam"/>
</dbReference>
<dbReference type="RefSeq" id="WP_307403458.1">
    <property type="nucleotide sequence ID" value="NZ_JAUSUX010000032.1"/>
</dbReference>
<evidence type="ECO:0000256" key="5">
    <source>
        <dbReference type="PROSITE-ProRule" id="PRU10015"/>
    </source>
</evidence>
<comment type="similarity">
    <text evidence="4">Belongs to the class I-like SAM-binding methyltransferase superfamily. RNA M5U methyltransferase family.</text>
</comment>
<feature type="domain" description="TRAM" evidence="6">
    <location>
        <begin position="3"/>
        <end position="61"/>
    </location>
</feature>
<dbReference type="PROSITE" id="PS51687">
    <property type="entry name" value="SAM_MT_RNA_M5U"/>
    <property type="match status" value="1"/>
</dbReference>
<feature type="active site" description="Nucleophile" evidence="4">
    <location>
        <position position="411"/>
    </location>
</feature>
<dbReference type="InterPro" id="IPR030391">
    <property type="entry name" value="MeTrfase_TrmA_CS"/>
</dbReference>
<sequence>MPGVQPGEQVVLEVEDLSHSGEGVGRWQGQVVFVPLAVPGDRVRATVVEVKKKYLRARLEEVLVPGPARCRPRCPSFARCGGCHVQHLPYDYQLQYKTRLVRDSLERIGRLSGVKVLPILGMDNPWHYRNKVRFHVAHRDGRLALGLYAPGSHVLGHWMTRDAVCHILDGELNNLALMIECLLNKYRESLLDGSKPLLSYVTLRRALATGETMVVLATTRNHWPRQEELAGELAGTGRVTTVVQQTAILPRREVDTGWIRTLYGRGYITDCLNGLVFRLSATSFYQVNPMQTRVLYEKVREYAGLTGRERVVDAYCGVGTIALFLARQAREVLGMEVSPRAVADARQNARLNNLNNVFFVRGAVEKLLPRLFDRGGGPDVLVLDPPRRGCHRSVLEALARYPVPRVVYVSCDPGTLARDLGFLAGHGYRVVEVQPVDMFPQTHHVECVCLLEQARPALTEKLYWKDLHSLSSQPIFYRRDTGAGPEEVVL</sequence>
<dbReference type="PROSITE" id="PS50926">
    <property type="entry name" value="TRAM"/>
    <property type="match status" value="1"/>
</dbReference>
<organism evidence="7 8">
    <name type="scientific">Desulfofundulus luciae</name>
    <dbReference type="NCBI Taxonomy" id="74702"/>
    <lineage>
        <taxon>Bacteria</taxon>
        <taxon>Bacillati</taxon>
        <taxon>Bacillota</taxon>
        <taxon>Clostridia</taxon>
        <taxon>Eubacteriales</taxon>
        <taxon>Peptococcaceae</taxon>
        <taxon>Desulfofundulus</taxon>
    </lineage>
</organism>